<feature type="compositionally biased region" description="Basic and acidic residues" evidence="1">
    <location>
        <begin position="893"/>
        <end position="925"/>
    </location>
</feature>
<dbReference type="PANTHER" id="PTHR44119">
    <property type="entry name" value="MAGNESIUM-CHELATASE SUBUNIT CHLH, CHLOROPLASTIC"/>
    <property type="match status" value="1"/>
</dbReference>
<dbReference type="AlphaFoldDB" id="A0AAD8XW40"/>
<dbReference type="InterPro" id="IPR003672">
    <property type="entry name" value="CobN/Mg_chltase"/>
</dbReference>
<feature type="region of interest" description="Disordered" evidence="1">
    <location>
        <begin position="740"/>
        <end position="948"/>
    </location>
</feature>
<dbReference type="Proteomes" id="UP001224775">
    <property type="component" value="Unassembled WGS sequence"/>
</dbReference>
<evidence type="ECO:0000259" key="2">
    <source>
        <dbReference type="Pfam" id="PF02514"/>
    </source>
</evidence>
<gene>
    <name evidence="3" type="ORF">QTG54_014820</name>
</gene>
<feature type="compositionally biased region" description="Basic and acidic residues" evidence="1">
    <location>
        <begin position="825"/>
        <end position="843"/>
    </location>
</feature>
<dbReference type="CDD" id="cd10150">
    <property type="entry name" value="CobN_like"/>
    <property type="match status" value="1"/>
</dbReference>
<feature type="compositionally biased region" description="Basic and acidic residues" evidence="1">
    <location>
        <begin position="740"/>
        <end position="766"/>
    </location>
</feature>
<evidence type="ECO:0000313" key="3">
    <source>
        <dbReference type="EMBL" id="KAK1734572.1"/>
    </source>
</evidence>
<dbReference type="EC" id="6.6.1.2" evidence="3"/>
<feature type="compositionally biased region" description="Basic and acidic residues" evidence="1">
    <location>
        <begin position="861"/>
        <end position="883"/>
    </location>
</feature>
<evidence type="ECO:0000313" key="4">
    <source>
        <dbReference type="Proteomes" id="UP001224775"/>
    </source>
</evidence>
<feature type="compositionally biased region" description="Basic residues" evidence="1">
    <location>
        <begin position="926"/>
        <end position="935"/>
    </location>
</feature>
<feature type="domain" description="CobN/magnesium chelatase" evidence="2">
    <location>
        <begin position="156"/>
        <end position="636"/>
    </location>
</feature>
<feature type="compositionally biased region" description="Basic and acidic residues" evidence="1">
    <location>
        <begin position="774"/>
        <end position="792"/>
    </location>
</feature>
<organism evidence="3 4">
    <name type="scientific">Skeletonema marinoi</name>
    <dbReference type="NCBI Taxonomy" id="267567"/>
    <lineage>
        <taxon>Eukaryota</taxon>
        <taxon>Sar</taxon>
        <taxon>Stramenopiles</taxon>
        <taxon>Ochrophyta</taxon>
        <taxon>Bacillariophyta</taxon>
        <taxon>Coscinodiscophyceae</taxon>
        <taxon>Thalassiosirophycidae</taxon>
        <taxon>Thalassiosirales</taxon>
        <taxon>Skeletonemataceae</taxon>
        <taxon>Skeletonema</taxon>
        <taxon>Skeletonema marinoi-dohrnii complex</taxon>
    </lineage>
</organism>
<dbReference type="PANTHER" id="PTHR44119:SF4">
    <property type="entry name" value="AEROBIC COBALTOCHELATASE SUBUNIT COBN"/>
    <property type="match status" value="1"/>
</dbReference>
<dbReference type="Pfam" id="PF02514">
    <property type="entry name" value="CobN-Mg_chel"/>
    <property type="match status" value="3"/>
</dbReference>
<feature type="compositionally biased region" description="Basic and acidic residues" evidence="1">
    <location>
        <begin position="936"/>
        <end position="948"/>
    </location>
</feature>
<evidence type="ECO:0000256" key="1">
    <source>
        <dbReference type="SAM" id="MobiDB-lite"/>
    </source>
</evidence>
<reference evidence="3" key="1">
    <citation type="submission" date="2023-06" db="EMBL/GenBank/DDBJ databases">
        <title>Survivors Of The Sea: Transcriptome response of Skeletonema marinoi to long-term dormancy.</title>
        <authorList>
            <person name="Pinder M.I.M."/>
            <person name="Kourtchenko O."/>
            <person name="Robertson E.K."/>
            <person name="Larsson T."/>
            <person name="Maumus F."/>
            <person name="Osuna-Cruz C.M."/>
            <person name="Vancaester E."/>
            <person name="Stenow R."/>
            <person name="Vandepoele K."/>
            <person name="Ploug H."/>
            <person name="Bruchert V."/>
            <person name="Godhe A."/>
            <person name="Topel M."/>
        </authorList>
    </citation>
    <scope>NUCLEOTIDE SEQUENCE</scope>
    <source>
        <strain evidence="3">R05AC</strain>
    </source>
</reference>
<feature type="domain" description="CobN/magnesium chelatase" evidence="2">
    <location>
        <begin position="659"/>
        <end position="839"/>
    </location>
</feature>
<dbReference type="GO" id="GO:0051116">
    <property type="term" value="F:cobaltochelatase activity"/>
    <property type="evidence" value="ECO:0007669"/>
    <property type="project" value="UniProtKB-EC"/>
</dbReference>
<name>A0AAD8XW40_9STRA</name>
<dbReference type="EMBL" id="JATAAI010000038">
    <property type="protein sequence ID" value="KAK1734572.1"/>
    <property type="molecule type" value="Genomic_DNA"/>
</dbReference>
<sequence>MYNATETLTSQHLTIQLSVAANMSSSPPEEPYKVVLLSHKDSDILTLSTAKQNLPLDYPPIQTVDLCSLKVDNDMLNAVNEKIVGPSTATNNDTEVLIIVRLLGRGVPGFQHLLDHAHKHNHYLIVVSGIPGSFEPDLTAMCNNVSVDTINEVMKYFHADGCANNMNNMLRYLADHLFKFGYEYAPAVTMPDHGLYHPKFDGAENTMAYLQECFEHSDKPTVAVIFYRCHYLSGNRAFVDALLDELEVLGVHSIGLFTETLRAAEPMGDVNGHAVERFPTALTFLLHPVTGENMVDVLISSMAFAMGEVNPDGPTLGNWSAEGIKALNVPVLQAINSVGTYDEWKESSRGLNPLDTAMNVAIPEFDGRIITLPVSFMAPVDETNSVQYYEPVVDRVVQVAKQATKLATLRHKPNSDKRIAFMLTNSSGKAERIGDAVGLDTPASIMKVFEAMKAAGYDFGEDGSLPSDGDELIQNLVDRCSYDEIYLTEQQLANAAGHVQKEVYQTLFDTLPQRQKDHIVDQWGKPPGEAYVHNDAIALAGLEFGNIFMALQPPRGYGMDPDKIYHTPDLPPPHNYFALYRWLRDVWKADAIVHMGKHGTLEWLPGKGVGLSSDCYPDTFLDDMPLIYPFIINDVSRLLFRSVPNFTHLLLTLIAFVLQPGEGMQSKRRAHSVIIDHLTPPMTTADGYGELAQLMQLVDEYYQIEMLDPSKMPLIQKQIWELIQKINLDEDLSFILNHDHDHHHESGSAHDEAAAEEKGDHHSHSSHDHHHAHASLDEAPKEEKSDHHSHSSHDHHHGHASCNEPSAEEGSGHNHSSHDHHHGHVSRDEAAKEENSDHHSHSSHDHHHSHTSCNEDAEEEQSGHSHSSHDHEHSSEDSHEQSSHSHQSHHSHEHPSSEATDSHHNQSSHDHDHEHSSEDSHEHSSHSHQSHHSHEHNHSHSEAEESNDHNFESVLAKMDGKDFAHLIEDMDGYLCELAGAQIRDGLHIMGKVPEGETMIDMLQALTRLSNLEIASLRGAIAALFDLDASELLENQGLRVRDVPPMLVHLADRPLVTAGDIIETIDELVKHLLALLQQEKFEVSSIAKVIGETFPHLEADAETSDITTTLKFVCTGIVPNLADTTQEITNLILALDGGFVPAGPSGSPTRAFATHWSKFLCLRSTVTAFFSSMGSRARIGQDLSRSIPS</sequence>
<accession>A0AAD8XW40</accession>
<proteinExistence type="predicted"/>
<keyword evidence="4" id="KW-1185">Reference proteome</keyword>
<protein>
    <submittedName>
        <fullName evidence="3">Aerobic cobaltochelatase subunit CobN</fullName>
        <ecNumber evidence="3">6.6.1.2</ecNumber>
    </submittedName>
</protein>
<feature type="domain" description="CobN/magnesium chelatase" evidence="2">
    <location>
        <begin position="943"/>
        <end position="1150"/>
    </location>
</feature>
<keyword evidence="3" id="KW-0436">Ligase</keyword>
<comment type="caution">
    <text evidence="3">The sequence shown here is derived from an EMBL/GenBank/DDBJ whole genome shotgun (WGS) entry which is preliminary data.</text>
</comment>